<reference evidence="1" key="1">
    <citation type="submission" date="2020-04" db="EMBL/GenBank/DDBJ databases">
        <authorList>
            <person name="Chiriac C."/>
            <person name="Salcher M."/>
            <person name="Ghai R."/>
            <person name="Kavagutti S V."/>
        </authorList>
    </citation>
    <scope>NUCLEOTIDE SEQUENCE</scope>
</reference>
<gene>
    <name evidence="1" type="ORF">UFOVP609_4</name>
</gene>
<dbReference type="PANTHER" id="PTHR42754">
    <property type="entry name" value="ENDOGLUCANASE"/>
    <property type="match status" value="1"/>
</dbReference>
<proteinExistence type="predicted"/>
<dbReference type="Gene3D" id="2.120.10.30">
    <property type="entry name" value="TolB, C-terminal domain"/>
    <property type="match status" value="1"/>
</dbReference>
<dbReference type="SUPFAM" id="SSF101898">
    <property type="entry name" value="NHL repeat"/>
    <property type="match status" value="1"/>
</dbReference>
<dbReference type="PANTHER" id="PTHR42754:SF1">
    <property type="entry name" value="LIPOPROTEIN"/>
    <property type="match status" value="1"/>
</dbReference>
<organism evidence="1">
    <name type="scientific">uncultured Caudovirales phage</name>
    <dbReference type="NCBI Taxonomy" id="2100421"/>
    <lineage>
        <taxon>Viruses</taxon>
        <taxon>Duplodnaviria</taxon>
        <taxon>Heunggongvirae</taxon>
        <taxon>Uroviricota</taxon>
        <taxon>Caudoviricetes</taxon>
        <taxon>Peduoviridae</taxon>
        <taxon>Maltschvirus</taxon>
        <taxon>Maltschvirus maltsch</taxon>
    </lineage>
</organism>
<dbReference type="InterPro" id="IPR011042">
    <property type="entry name" value="6-blade_b-propeller_TolB-like"/>
</dbReference>
<sequence>MIPFGFFSFGLGQGDWVIVRRNTTSSNAAFVGVVADTSGVSTTGYGYTTTALGELTNYELAGTFKSARQVALASFSTTPWNLARTNAGETYLVGELGGNTGIWKYDSSNTRAWVKSVTDGGHATDVVVDSSGNAYVASSSSPSRITKWDSSGNSTWQRITRFGGNLNGNLHAIALDASGNVYVTGRVEDGSPDLGILWKIDSSGNLVWVRRLSYLSNTVEFYGIAIGPSGSIYTVGEGTDAGGAIVKWDSSGNVIWQKEFRGAGGSGSQYGASVALDENENLYVWGYTRATTTLGGTLLKVDSSGNLVLARHFVWGVPQNQIGEIKVFGDKYYATLTGYNAAGTYSRGVLVSLPIDGSKSGATGVVGGETFTYSTPAITFGNAAFVLTTPSYSLAASTTTVSTPTLTDTSNSYNNFIYTIA</sequence>
<accession>A0A6J5N4Z3</accession>
<name>A0A6J5N4Z3_9CAUD</name>
<dbReference type="EMBL" id="LR796588">
    <property type="protein sequence ID" value="CAB4152340.1"/>
    <property type="molecule type" value="Genomic_DNA"/>
</dbReference>
<evidence type="ECO:0000313" key="1">
    <source>
        <dbReference type="EMBL" id="CAB4152340.1"/>
    </source>
</evidence>
<protein>
    <recommendedName>
        <fullName evidence="2">Beta-propeller repeat protein</fullName>
    </recommendedName>
</protein>
<evidence type="ECO:0008006" key="2">
    <source>
        <dbReference type="Google" id="ProtNLM"/>
    </source>
</evidence>